<accession>A0A3B1CMD6</accession>
<dbReference type="AlphaFoldDB" id="A0A3B1CMD6"/>
<sequence>MFPEVAYKGECYKTVDFLLSRSAPWRTPDYHNQYAIGDVKEASKNGFRCEMW</sequence>
<dbReference type="EMBL" id="UOGE01000112">
    <property type="protein sequence ID" value="VAX25873.1"/>
    <property type="molecule type" value="Genomic_DNA"/>
</dbReference>
<name>A0A3B1CMD6_9ZZZZ</name>
<organism evidence="1">
    <name type="scientific">hydrothermal vent metagenome</name>
    <dbReference type="NCBI Taxonomy" id="652676"/>
    <lineage>
        <taxon>unclassified sequences</taxon>
        <taxon>metagenomes</taxon>
        <taxon>ecological metagenomes</taxon>
    </lineage>
</organism>
<reference evidence="1" key="1">
    <citation type="submission" date="2018-06" db="EMBL/GenBank/DDBJ databases">
        <authorList>
            <person name="Zhirakovskaya E."/>
        </authorList>
    </citation>
    <scope>NUCLEOTIDE SEQUENCE</scope>
</reference>
<proteinExistence type="predicted"/>
<gene>
    <name evidence="1" type="ORF">MNBD_NITROSPINAE02-422</name>
</gene>
<evidence type="ECO:0000313" key="1">
    <source>
        <dbReference type="EMBL" id="VAX25873.1"/>
    </source>
</evidence>
<protein>
    <submittedName>
        <fullName evidence="1">Uncharacterized protein</fullName>
    </submittedName>
</protein>